<dbReference type="InterPro" id="IPR032823">
    <property type="entry name" value="BCA_ABC_TP_C"/>
</dbReference>
<keyword evidence="3" id="KW-1003">Cell membrane</keyword>
<proteinExistence type="predicted"/>
<evidence type="ECO:0000313" key="12">
    <source>
        <dbReference type="EMBL" id="MBB5131408.1"/>
    </source>
</evidence>
<feature type="transmembrane region" description="Helical" evidence="10">
    <location>
        <begin position="140"/>
        <end position="166"/>
    </location>
</feature>
<sequence length="938" mass="97035">MGIPGTGWAIESDMLVFGVLAGLAYAILAAGIVLVYRATKVINLAHGEIGVFGAALLAKLVLDWHWNFWLAFAASLAAGAAVGAVVEMGVIRRLAKSPRLILLVATLGVGQVAFLARVLLPEIENHAPFPSPLNREAEFGGVVLSSPHFMMLAFVPAVIVGLTLFLTKTPFGIAVRASADNPDRAKLAGVPVMRVSTTVWAISGALAVLTVALLNPVTGAVVGLPTASVGPSLLLHALAAALVGGLTSMPRALIGGIVVGVVEAVMTANGAPTGSTDLVLFIAILVMTLLRRRDVDSSADGLGITVKTPPLPEAMRNLWWVRRSGLITAVAAVVVAACLPLVFTSSAGTYMLTKVLIFALIGLSVTVLAGWAGQLTLGQFAFVGIGALVATQLAGHGVPFLAAVAEAAVAGGIAAFVVGLPALRVKGPFLAMTTLAFAVACQSWLYGQDLFGEGPTYTFPELELFGLLDLSSERTVYFLTLVVLVVTAAAVARLRRTGAGISIVAVRDNERAAASFAVSPVAAKLSAFVFAGALAGLAGGLYAAATGQFALTATTTPAIFGPDQSTFIISMVVIGGLGRVSGSVLGAIYLVGLPALFGESVSVSLATSGIGVLALILFQPGGLTQLALSARSAFLTHLARGREAPPAPSRPPIHALPRPEPRPVADQAAPAIEVSGVDVAFGGRVALKDASLRVARGEVVGVIGSNGAGKSTLMNVISGFIRPQSGRIHIGGLDVTSFSPHRRAALGVGRVFQDARLFGDLTVHETVRVALEARKRSEFVPSLLALPAGWTSERRKITDADAYIDFIGLGRYAHTLTSELSTGTRRIVEMCCLLAQGADVLLLDEPTAGVAQKESEAFGPLIKSIQTELSATVVIIEHDMPLVMSISDRLYCYSAGRLIAEGAPEAVRDNPDVVAAYLGTDKRAIERSDALTGAKDHP</sequence>
<feature type="transmembrane region" description="Helical" evidence="10">
    <location>
        <begin position="596"/>
        <end position="618"/>
    </location>
</feature>
<keyword evidence="2" id="KW-0813">Transport</keyword>
<dbReference type="CDD" id="cd06582">
    <property type="entry name" value="TM_PBP1_LivH_like"/>
    <property type="match status" value="1"/>
</dbReference>
<dbReference type="Pfam" id="PF00005">
    <property type="entry name" value="ABC_tran"/>
    <property type="match status" value="1"/>
</dbReference>
<evidence type="ECO:0000256" key="1">
    <source>
        <dbReference type="ARBA" id="ARBA00004651"/>
    </source>
</evidence>
<feature type="transmembrane region" description="Helical" evidence="10">
    <location>
        <begin position="250"/>
        <end position="268"/>
    </location>
</feature>
<comment type="caution">
    <text evidence="12">The sequence shown here is derived from an EMBL/GenBank/DDBJ whole genome shotgun (WGS) entry which is preliminary data.</text>
</comment>
<feature type="transmembrane region" description="Helical" evidence="10">
    <location>
        <begin position="187"/>
        <end position="214"/>
    </location>
</feature>
<dbReference type="InterPro" id="IPR027417">
    <property type="entry name" value="P-loop_NTPase"/>
</dbReference>
<evidence type="ECO:0000256" key="7">
    <source>
        <dbReference type="ARBA" id="ARBA00022989"/>
    </source>
</evidence>
<evidence type="ECO:0000256" key="2">
    <source>
        <dbReference type="ARBA" id="ARBA00022448"/>
    </source>
</evidence>
<dbReference type="CDD" id="cd06581">
    <property type="entry name" value="TM_PBP1_LivM_like"/>
    <property type="match status" value="1"/>
</dbReference>
<dbReference type="GO" id="GO:0005886">
    <property type="term" value="C:plasma membrane"/>
    <property type="evidence" value="ECO:0007669"/>
    <property type="project" value="UniProtKB-SubCell"/>
</dbReference>
<feature type="transmembrane region" description="Helical" evidence="10">
    <location>
        <begin position="43"/>
        <end position="62"/>
    </location>
</feature>
<feature type="transmembrane region" description="Helical" evidence="10">
    <location>
        <begin position="400"/>
        <end position="422"/>
    </location>
</feature>
<dbReference type="Pfam" id="PF12399">
    <property type="entry name" value="BCA_ABC_TP_C"/>
    <property type="match status" value="1"/>
</dbReference>
<dbReference type="InterPro" id="IPR051120">
    <property type="entry name" value="ABC_AA/LPS_Transport"/>
</dbReference>
<evidence type="ECO:0000256" key="4">
    <source>
        <dbReference type="ARBA" id="ARBA00022692"/>
    </source>
</evidence>
<dbReference type="PANTHER" id="PTHR45772:SF1">
    <property type="entry name" value="ABC TRANSPORTER ATP-BINDING PROTEIN"/>
    <property type="match status" value="1"/>
</dbReference>
<evidence type="ECO:0000256" key="5">
    <source>
        <dbReference type="ARBA" id="ARBA00022741"/>
    </source>
</evidence>
<dbReference type="GO" id="GO:0015658">
    <property type="term" value="F:branched-chain amino acid transmembrane transporter activity"/>
    <property type="evidence" value="ECO:0007669"/>
    <property type="project" value="InterPro"/>
</dbReference>
<dbReference type="AlphaFoldDB" id="A0A840NV47"/>
<dbReference type="CDD" id="cd03219">
    <property type="entry name" value="ABC_Mj1267_LivG_branched"/>
    <property type="match status" value="1"/>
</dbReference>
<dbReference type="GO" id="GO:0016887">
    <property type="term" value="F:ATP hydrolysis activity"/>
    <property type="evidence" value="ECO:0007669"/>
    <property type="project" value="InterPro"/>
</dbReference>
<reference evidence="12 13" key="1">
    <citation type="submission" date="2020-08" db="EMBL/GenBank/DDBJ databases">
        <title>Genomic Encyclopedia of Type Strains, Phase IV (KMG-IV): sequencing the most valuable type-strain genomes for metagenomic binning, comparative biology and taxonomic classification.</title>
        <authorList>
            <person name="Goeker M."/>
        </authorList>
    </citation>
    <scope>NUCLEOTIDE SEQUENCE [LARGE SCALE GENOMIC DNA]</scope>
    <source>
        <strain evidence="12 13">DSM 45615</strain>
    </source>
</reference>
<dbReference type="SUPFAM" id="SSF52540">
    <property type="entry name" value="P-loop containing nucleoside triphosphate hydrolases"/>
    <property type="match status" value="1"/>
</dbReference>
<evidence type="ECO:0000256" key="6">
    <source>
        <dbReference type="ARBA" id="ARBA00022840"/>
    </source>
</evidence>
<dbReference type="InterPro" id="IPR001851">
    <property type="entry name" value="ABC_transp_permease"/>
</dbReference>
<evidence type="ECO:0000313" key="13">
    <source>
        <dbReference type="Proteomes" id="UP000578449"/>
    </source>
</evidence>
<keyword evidence="6" id="KW-0067">ATP-binding</keyword>
<feature type="transmembrane region" description="Helical" evidence="10">
    <location>
        <begin position="274"/>
        <end position="290"/>
    </location>
</feature>
<dbReference type="InterPro" id="IPR003439">
    <property type="entry name" value="ABC_transporter-like_ATP-bd"/>
</dbReference>
<feature type="domain" description="ABC transporter" evidence="11">
    <location>
        <begin position="672"/>
        <end position="920"/>
    </location>
</feature>
<feature type="transmembrane region" description="Helical" evidence="10">
    <location>
        <begin position="475"/>
        <end position="492"/>
    </location>
</feature>
<evidence type="ECO:0000256" key="10">
    <source>
        <dbReference type="SAM" id="Phobius"/>
    </source>
</evidence>
<dbReference type="Pfam" id="PF02653">
    <property type="entry name" value="BPD_transp_2"/>
    <property type="match status" value="2"/>
</dbReference>
<gene>
    <name evidence="12" type="ORF">HNP84_001114</name>
</gene>
<feature type="transmembrane region" description="Helical" evidence="10">
    <location>
        <begin position="68"/>
        <end position="88"/>
    </location>
</feature>
<feature type="transmembrane region" description="Helical" evidence="10">
    <location>
        <begin position="567"/>
        <end position="590"/>
    </location>
</feature>
<keyword evidence="4 10" id="KW-0812">Transmembrane</keyword>
<evidence type="ECO:0000256" key="8">
    <source>
        <dbReference type="ARBA" id="ARBA00023136"/>
    </source>
</evidence>
<feature type="region of interest" description="Disordered" evidence="9">
    <location>
        <begin position="641"/>
        <end position="662"/>
    </location>
</feature>
<feature type="transmembrane region" description="Helical" evidence="10">
    <location>
        <begin position="429"/>
        <end position="447"/>
    </location>
</feature>
<protein>
    <submittedName>
        <fullName evidence="12">ABC-type branched-subunit amino acid transport system ATPase component/ABC-type branched-subunit amino acid transport system permease subunit</fullName>
    </submittedName>
</protein>
<dbReference type="RefSeq" id="WP_185048242.1">
    <property type="nucleotide sequence ID" value="NZ_BAABIX010000076.1"/>
</dbReference>
<organism evidence="12 13">
    <name type="scientific">Thermocatellispora tengchongensis</name>
    <dbReference type="NCBI Taxonomy" id="1073253"/>
    <lineage>
        <taxon>Bacteria</taxon>
        <taxon>Bacillati</taxon>
        <taxon>Actinomycetota</taxon>
        <taxon>Actinomycetes</taxon>
        <taxon>Streptosporangiales</taxon>
        <taxon>Streptosporangiaceae</taxon>
        <taxon>Thermocatellispora</taxon>
    </lineage>
</organism>
<name>A0A840NV47_9ACTN</name>
<dbReference type="SMART" id="SM00382">
    <property type="entry name" value="AAA"/>
    <property type="match status" value="1"/>
</dbReference>
<keyword evidence="13" id="KW-1185">Reference proteome</keyword>
<feature type="transmembrane region" description="Helical" evidence="10">
    <location>
        <begin position="349"/>
        <end position="368"/>
    </location>
</feature>
<dbReference type="PROSITE" id="PS50893">
    <property type="entry name" value="ABC_TRANSPORTER_2"/>
    <property type="match status" value="1"/>
</dbReference>
<dbReference type="Proteomes" id="UP000578449">
    <property type="component" value="Unassembled WGS sequence"/>
</dbReference>
<dbReference type="EMBL" id="JACHGN010000002">
    <property type="protein sequence ID" value="MBB5131408.1"/>
    <property type="molecule type" value="Genomic_DNA"/>
</dbReference>
<feature type="transmembrane region" description="Helical" evidence="10">
    <location>
        <begin position="14"/>
        <end position="36"/>
    </location>
</feature>
<evidence type="ECO:0000256" key="3">
    <source>
        <dbReference type="ARBA" id="ARBA00022475"/>
    </source>
</evidence>
<keyword evidence="7 10" id="KW-1133">Transmembrane helix</keyword>
<evidence type="ECO:0000259" key="11">
    <source>
        <dbReference type="PROSITE" id="PS50893"/>
    </source>
</evidence>
<accession>A0A840NV47</accession>
<dbReference type="Gene3D" id="3.40.50.300">
    <property type="entry name" value="P-loop containing nucleotide triphosphate hydrolases"/>
    <property type="match status" value="1"/>
</dbReference>
<feature type="transmembrane region" description="Helical" evidence="10">
    <location>
        <begin position="325"/>
        <end position="343"/>
    </location>
</feature>
<dbReference type="PANTHER" id="PTHR45772">
    <property type="entry name" value="CONSERVED COMPONENT OF ABC TRANSPORTER FOR NATURAL AMINO ACIDS-RELATED"/>
    <property type="match status" value="1"/>
</dbReference>
<comment type="subcellular location">
    <subcellularLocation>
        <location evidence="1">Cell membrane</location>
        <topology evidence="1">Multi-pass membrane protein</topology>
    </subcellularLocation>
</comment>
<dbReference type="InterPro" id="IPR003593">
    <property type="entry name" value="AAA+_ATPase"/>
</dbReference>
<keyword evidence="8 10" id="KW-0472">Membrane</keyword>
<dbReference type="GO" id="GO:0005524">
    <property type="term" value="F:ATP binding"/>
    <property type="evidence" value="ECO:0007669"/>
    <property type="project" value="UniProtKB-KW"/>
</dbReference>
<dbReference type="InterPro" id="IPR043428">
    <property type="entry name" value="LivM-like"/>
</dbReference>
<feature type="transmembrane region" description="Helical" evidence="10">
    <location>
        <begin position="100"/>
        <end position="120"/>
    </location>
</feature>
<evidence type="ECO:0000256" key="9">
    <source>
        <dbReference type="SAM" id="MobiDB-lite"/>
    </source>
</evidence>
<keyword evidence="5" id="KW-0547">Nucleotide-binding</keyword>